<evidence type="ECO:0000256" key="3">
    <source>
        <dbReference type="ARBA" id="ARBA00023082"/>
    </source>
</evidence>
<dbReference type="PANTHER" id="PTHR43133">
    <property type="entry name" value="RNA POLYMERASE ECF-TYPE SIGMA FACTO"/>
    <property type="match status" value="1"/>
</dbReference>
<keyword evidence="2" id="KW-0805">Transcription regulation</keyword>
<dbReference type="InterPro" id="IPR013325">
    <property type="entry name" value="RNA_pol_sigma_r2"/>
</dbReference>
<feature type="domain" description="RNA polymerase sigma-70 region 2" evidence="5">
    <location>
        <begin position="30"/>
        <end position="93"/>
    </location>
</feature>
<dbReference type="InterPro" id="IPR013324">
    <property type="entry name" value="RNA_pol_sigma_r3/r4-like"/>
</dbReference>
<dbReference type="EMBL" id="SNYC01000006">
    <property type="protein sequence ID" value="TDQ07337.1"/>
    <property type="molecule type" value="Genomic_DNA"/>
</dbReference>
<comment type="similarity">
    <text evidence="1">Belongs to the sigma-70 factor family. ECF subfamily.</text>
</comment>
<reference evidence="7 8" key="1">
    <citation type="submission" date="2019-03" db="EMBL/GenBank/DDBJ databases">
        <title>Genomic Encyclopedia of Archaeal and Bacterial Type Strains, Phase II (KMG-II): from individual species to whole genera.</title>
        <authorList>
            <person name="Goeker M."/>
        </authorList>
    </citation>
    <scope>NUCLEOTIDE SEQUENCE [LARGE SCALE GENOMIC DNA]</scope>
    <source>
        <strain evidence="7 8">DSM 19035</strain>
    </source>
</reference>
<accession>A0A4R6SU75</accession>
<organism evidence="7 8">
    <name type="scientific">Pedobacter metabolipauper</name>
    <dbReference type="NCBI Taxonomy" id="425513"/>
    <lineage>
        <taxon>Bacteria</taxon>
        <taxon>Pseudomonadati</taxon>
        <taxon>Bacteroidota</taxon>
        <taxon>Sphingobacteriia</taxon>
        <taxon>Sphingobacteriales</taxon>
        <taxon>Sphingobacteriaceae</taxon>
        <taxon>Pedobacter</taxon>
    </lineage>
</organism>
<evidence type="ECO:0000259" key="6">
    <source>
        <dbReference type="Pfam" id="PF08281"/>
    </source>
</evidence>
<evidence type="ECO:0000313" key="7">
    <source>
        <dbReference type="EMBL" id="TDQ07337.1"/>
    </source>
</evidence>
<gene>
    <name evidence="7" type="ORF">ATK78_3458</name>
</gene>
<name>A0A4R6SU75_9SPHI</name>
<keyword evidence="4" id="KW-0804">Transcription</keyword>
<dbReference type="Pfam" id="PF04542">
    <property type="entry name" value="Sigma70_r2"/>
    <property type="match status" value="1"/>
</dbReference>
<dbReference type="GO" id="GO:0003677">
    <property type="term" value="F:DNA binding"/>
    <property type="evidence" value="ECO:0007669"/>
    <property type="project" value="InterPro"/>
</dbReference>
<feature type="domain" description="RNA polymerase sigma factor 70 region 4 type 2" evidence="6">
    <location>
        <begin position="127"/>
        <end position="179"/>
    </location>
</feature>
<evidence type="ECO:0000256" key="1">
    <source>
        <dbReference type="ARBA" id="ARBA00010641"/>
    </source>
</evidence>
<dbReference type="Gene3D" id="1.10.10.10">
    <property type="entry name" value="Winged helix-like DNA-binding domain superfamily/Winged helix DNA-binding domain"/>
    <property type="match status" value="1"/>
</dbReference>
<dbReference type="Gene3D" id="1.10.1740.10">
    <property type="match status" value="1"/>
</dbReference>
<dbReference type="GO" id="GO:0016987">
    <property type="term" value="F:sigma factor activity"/>
    <property type="evidence" value="ECO:0007669"/>
    <property type="project" value="UniProtKB-KW"/>
</dbReference>
<dbReference type="OrthoDB" id="799938at2"/>
<dbReference type="AlphaFoldDB" id="A0A4R6SU75"/>
<evidence type="ECO:0000313" key="8">
    <source>
        <dbReference type="Proteomes" id="UP000295620"/>
    </source>
</evidence>
<dbReference type="GO" id="GO:0006352">
    <property type="term" value="P:DNA-templated transcription initiation"/>
    <property type="evidence" value="ECO:0007669"/>
    <property type="project" value="InterPro"/>
</dbReference>
<evidence type="ECO:0000256" key="4">
    <source>
        <dbReference type="ARBA" id="ARBA00023163"/>
    </source>
</evidence>
<evidence type="ECO:0000256" key="2">
    <source>
        <dbReference type="ARBA" id="ARBA00023015"/>
    </source>
</evidence>
<dbReference type="SUPFAM" id="SSF88659">
    <property type="entry name" value="Sigma3 and sigma4 domains of RNA polymerase sigma factors"/>
    <property type="match status" value="1"/>
</dbReference>
<dbReference type="NCBIfam" id="TIGR02985">
    <property type="entry name" value="Sig70_bacteroi1"/>
    <property type="match status" value="1"/>
</dbReference>
<keyword evidence="3" id="KW-0731">Sigma factor</keyword>
<proteinExistence type="inferred from homology"/>
<dbReference type="Pfam" id="PF08281">
    <property type="entry name" value="Sigma70_r4_2"/>
    <property type="match status" value="1"/>
</dbReference>
<dbReference type="CDD" id="cd06171">
    <property type="entry name" value="Sigma70_r4"/>
    <property type="match status" value="1"/>
</dbReference>
<dbReference type="InterPro" id="IPR007627">
    <property type="entry name" value="RNA_pol_sigma70_r2"/>
</dbReference>
<dbReference type="InterPro" id="IPR039425">
    <property type="entry name" value="RNA_pol_sigma-70-like"/>
</dbReference>
<dbReference type="SUPFAM" id="SSF88946">
    <property type="entry name" value="Sigma2 domain of RNA polymerase sigma factors"/>
    <property type="match status" value="1"/>
</dbReference>
<dbReference type="InterPro" id="IPR013249">
    <property type="entry name" value="RNA_pol_sigma70_r4_t2"/>
</dbReference>
<protein>
    <submittedName>
        <fullName evidence="7">RNA polymerase sigma-70 factor (ECF subfamily)</fullName>
    </submittedName>
</protein>
<evidence type="ECO:0000259" key="5">
    <source>
        <dbReference type="Pfam" id="PF04542"/>
    </source>
</evidence>
<dbReference type="InterPro" id="IPR014327">
    <property type="entry name" value="RNA_pol_sigma70_bacteroid"/>
</dbReference>
<comment type="caution">
    <text evidence="7">The sequence shown here is derived from an EMBL/GenBank/DDBJ whole genome shotgun (WGS) entry which is preliminary data.</text>
</comment>
<sequence>MESKVVDALNEEHLLLQQASLGNRTAFTSLYTFYLPKLYKYVYPFASFCKEDTEELLHDIFMKIWERKEELPKIKSFNSYLYRMAKNKLVNLHEHKKVKEKAFNYIIHHSEVSGNHADDNYIYSQYREIIHQAIDALPPKRKRIFEMSSYEELSQDEIAKELKISKSMVKKQLYAATRHIKEYLRIHADLTAFLAFCVASGLLY</sequence>
<dbReference type="InterPro" id="IPR014284">
    <property type="entry name" value="RNA_pol_sigma-70_dom"/>
</dbReference>
<dbReference type="Proteomes" id="UP000295620">
    <property type="component" value="Unassembled WGS sequence"/>
</dbReference>
<dbReference type="RefSeq" id="WP_133577315.1">
    <property type="nucleotide sequence ID" value="NZ_SNYC01000006.1"/>
</dbReference>
<dbReference type="PANTHER" id="PTHR43133:SF46">
    <property type="entry name" value="RNA POLYMERASE SIGMA-70 FACTOR ECF SUBFAMILY"/>
    <property type="match status" value="1"/>
</dbReference>
<dbReference type="InterPro" id="IPR036388">
    <property type="entry name" value="WH-like_DNA-bd_sf"/>
</dbReference>
<dbReference type="NCBIfam" id="TIGR02937">
    <property type="entry name" value="sigma70-ECF"/>
    <property type="match status" value="1"/>
</dbReference>
<keyword evidence="8" id="KW-1185">Reference proteome</keyword>